<proteinExistence type="inferred from homology"/>
<dbReference type="EMBL" id="SIHJ01000001">
    <property type="protein sequence ID" value="TWT37988.1"/>
    <property type="molecule type" value="Genomic_DNA"/>
</dbReference>
<dbReference type="OrthoDB" id="9796789at2"/>
<evidence type="ECO:0000259" key="4">
    <source>
        <dbReference type="Pfam" id="PF00669"/>
    </source>
</evidence>
<dbReference type="Proteomes" id="UP000316714">
    <property type="component" value="Unassembled WGS sequence"/>
</dbReference>
<keyword evidence="6" id="KW-0969">Cilium</keyword>
<feature type="domain" description="Flagellin N-terminal" evidence="4">
    <location>
        <begin position="13"/>
        <end position="129"/>
    </location>
</feature>
<dbReference type="GO" id="GO:0005576">
    <property type="term" value="C:extracellular region"/>
    <property type="evidence" value="ECO:0007669"/>
    <property type="project" value="UniProtKB-SubCell"/>
</dbReference>
<comment type="subcellular location">
    <subcellularLocation>
        <location evidence="3">Secreted</location>
    </subcellularLocation>
    <subcellularLocation>
        <location evidence="3">Bacterial flagellum</location>
    </subcellularLocation>
</comment>
<dbReference type="InterPro" id="IPR001492">
    <property type="entry name" value="Flagellin"/>
</dbReference>
<dbReference type="Pfam" id="PF00669">
    <property type="entry name" value="Flagellin_N"/>
    <property type="match status" value="1"/>
</dbReference>
<keyword evidence="6" id="KW-0282">Flagellum</keyword>
<feature type="domain" description="Flagellin C-terminal" evidence="5">
    <location>
        <begin position="158"/>
        <end position="235"/>
    </location>
</feature>
<keyword evidence="7" id="KW-1185">Reference proteome</keyword>
<keyword evidence="2 3" id="KW-0975">Bacterial flagellum</keyword>
<comment type="similarity">
    <text evidence="1 3">Belongs to the bacterial flagellin family.</text>
</comment>
<dbReference type="Gene3D" id="1.20.1330.10">
    <property type="entry name" value="f41 fragment of flagellin, N-terminal domain"/>
    <property type="match status" value="1"/>
</dbReference>
<evidence type="ECO:0000313" key="6">
    <source>
        <dbReference type="EMBL" id="TWT37988.1"/>
    </source>
</evidence>
<dbReference type="PRINTS" id="PR00207">
    <property type="entry name" value="FLAGELLIN"/>
</dbReference>
<dbReference type="InterPro" id="IPR046358">
    <property type="entry name" value="Flagellin_C"/>
</dbReference>
<dbReference type="Gene3D" id="6.10.10.10">
    <property type="entry name" value="Flagellar export chaperone, C-terminal domain"/>
    <property type="match status" value="1"/>
</dbReference>
<evidence type="ECO:0000256" key="2">
    <source>
        <dbReference type="ARBA" id="ARBA00023143"/>
    </source>
</evidence>
<reference evidence="6 7" key="1">
    <citation type="submission" date="2019-02" db="EMBL/GenBank/DDBJ databases">
        <title>Deep-cultivation of Planctomycetes and their phenomic and genomic characterization uncovers novel biology.</title>
        <authorList>
            <person name="Wiegand S."/>
            <person name="Jogler M."/>
            <person name="Boedeker C."/>
            <person name="Pinto D."/>
            <person name="Vollmers J."/>
            <person name="Rivas-Marin E."/>
            <person name="Kohn T."/>
            <person name="Peeters S.H."/>
            <person name="Heuer A."/>
            <person name="Rast P."/>
            <person name="Oberbeckmann S."/>
            <person name="Bunk B."/>
            <person name="Jeske O."/>
            <person name="Meyerdierks A."/>
            <person name="Storesund J.E."/>
            <person name="Kallscheuer N."/>
            <person name="Luecker S."/>
            <person name="Lage O.M."/>
            <person name="Pohl T."/>
            <person name="Merkel B.J."/>
            <person name="Hornburger P."/>
            <person name="Mueller R.-W."/>
            <person name="Bruemmer F."/>
            <person name="Labrenz M."/>
            <person name="Spormann A.M."/>
            <person name="Op Den Camp H."/>
            <person name="Overmann J."/>
            <person name="Amann R."/>
            <person name="Jetten M.S.M."/>
            <person name="Mascher T."/>
            <person name="Medema M.H."/>
            <person name="Devos D.P."/>
            <person name="Kaster A.-K."/>
            <person name="Ovreas L."/>
            <person name="Rohde M."/>
            <person name="Galperin M.Y."/>
            <person name="Jogler C."/>
        </authorList>
    </citation>
    <scope>NUCLEOTIDE SEQUENCE [LARGE SCALE GENOMIC DNA]</scope>
    <source>
        <strain evidence="6 7">KOR34</strain>
    </source>
</reference>
<evidence type="ECO:0000256" key="1">
    <source>
        <dbReference type="ARBA" id="ARBA00005709"/>
    </source>
</evidence>
<evidence type="ECO:0000259" key="5">
    <source>
        <dbReference type="Pfam" id="PF00700"/>
    </source>
</evidence>
<accession>A0A5C5VHA4</accession>
<dbReference type="InterPro" id="IPR001029">
    <property type="entry name" value="Flagellin_N"/>
</dbReference>
<dbReference type="SUPFAM" id="SSF64518">
    <property type="entry name" value="Phase 1 flagellin"/>
    <property type="match status" value="1"/>
</dbReference>
<gene>
    <name evidence="6" type="primary">flaB</name>
    <name evidence="6" type="ORF">KOR34_29540</name>
</gene>
<comment type="caution">
    <text evidence="6">The sequence shown here is derived from an EMBL/GenBank/DDBJ whole genome shotgun (WGS) entry which is preliminary data.</text>
</comment>
<dbReference type="InterPro" id="IPR042187">
    <property type="entry name" value="Flagellin_C_sub2"/>
</dbReference>
<dbReference type="PANTHER" id="PTHR42792:SF2">
    <property type="entry name" value="FLAGELLIN"/>
    <property type="match status" value="1"/>
</dbReference>
<keyword evidence="6" id="KW-0966">Cell projection</keyword>
<protein>
    <recommendedName>
        <fullName evidence="3">Flagellin</fullName>
    </recommendedName>
</protein>
<sequence length="247" mass="25605">MLSVRPSGVGYTALNNLSRANDRLGDTTLKLATGLRINTAADDPAGLIAAEQLRGDLVDLAAHQRSIGAERSQLAVQQSGRQLAAGILHDLRGLVVEATGDTVSAEQKAAIQTEIDSALDGLDRVADTTGIGVHAALQALRTGGEGNVVDGDPAVATETIDAELSRVTQAAAAAGAYEKYTLDVDQRLAEDQAAITARSLSEIADADYAEEASNLTRDQITLGASLRTVGLLNQIRGEGILTLLGVK</sequence>
<dbReference type="AlphaFoldDB" id="A0A5C5VHA4"/>
<keyword evidence="3" id="KW-0964">Secreted</keyword>
<evidence type="ECO:0000313" key="7">
    <source>
        <dbReference type="Proteomes" id="UP000316714"/>
    </source>
</evidence>
<name>A0A5C5VHA4_9BACT</name>
<dbReference type="GO" id="GO:0009288">
    <property type="term" value="C:bacterial-type flagellum"/>
    <property type="evidence" value="ECO:0007669"/>
    <property type="project" value="UniProtKB-SubCell"/>
</dbReference>
<dbReference type="PANTHER" id="PTHR42792">
    <property type="entry name" value="FLAGELLIN"/>
    <property type="match status" value="1"/>
</dbReference>
<organism evidence="6 7">
    <name type="scientific">Posidoniimonas corsicana</name>
    <dbReference type="NCBI Taxonomy" id="1938618"/>
    <lineage>
        <taxon>Bacteria</taxon>
        <taxon>Pseudomonadati</taxon>
        <taxon>Planctomycetota</taxon>
        <taxon>Planctomycetia</taxon>
        <taxon>Pirellulales</taxon>
        <taxon>Lacipirellulaceae</taxon>
        <taxon>Posidoniimonas</taxon>
    </lineage>
</organism>
<comment type="function">
    <text evidence="3">Flagellin is the subunit protein which polymerizes to form the filaments of bacterial flagella.</text>
</comment>
<dbReference type="GO" id="GO:0005198">
    <property type="term" value="F:structural molecule activity"/>
    <property type="evidence" value="ECO:0007669"/>
    <property type="project" value="UniProtKB-UniRule"/>
</dbReference>
<dbReference type="Pfam" id="PF00700">
    <property type="entry name" value="Flagellin_C"/>
    <property type="match status" value="1"/>
</dbReference>
<evidence type="ECO:0000256" key="3">
    <source>
        <dbReference type="RuleBase" id="RU362073"/>
    </source>
</evidence>